<reference evidence="3" key="2">
    <citation type="submission" date="2020-09" db="EMBL/GenBank/DDBJ databases">
        <authorList>
            <person name="Sun Q."/>
            <person name="Zhou Y."/>
        </authorList>
    </citation>
    <scope>NUCLEOTIDE SEQUENCE</scope>
    <source>
        <strain evidence="3">CGMCC 1.15966</strain>
    </source>
</reference>
<dbReference type="InterPro" id="IPR004408">
    <property type="entry name" value="Biotin_CoA_COase_ligase"/>
</dbReference>
<evidence type="ECO:0000313" key="4">
    <source>
        <dbReference type="Proteomes" id="UP000614460"/>
    </source>
</evidence>
<protein>
    <recommendedName>
        <fullName evidence="2">BPL/LPL catalytic domain-containing protein</fullName>
    </recommendedName>
</protein>
<dbReference type="SUPFAM" id="SSF55681">
    <property type="entry name" value="Class II aaRS and biotin synthetases"/>
    <property type="match status" value="1"/>
</dbReference>
<dbReference type="NCBIfam" id="TIGR00121">
    <property type="entry name" value="birA_ligase"/>
    <property type="match status" value="1"/>
</dbReference>
<gene>
    <name evidence="3" type="ORF">GCM10011516_04980</name>
</gene>
<name>A0A8H9KUB8_9SPHI</name>
<reference evidence="3" key="1">
    <citation type="journal article" date="2014" name="Int. J. Syst. Evol. Microbiol.">
        <title>Complete genome sequence of Corynebacterium casei LMG S-19264T (=DSM 44701T), isolated from a smear-ripened cheese.</title>
        <authorList>
            <consortium name="US DOE Joint Genome Institute (JGI-PGF)"/>
            <person name="Walter F."/>
            <person name="Albersmeier A."/>
            <person name="Kalinowski J."/>
            <person name="Ruckert C."/>
        </authorList>
    </citation>
    <scope>NUCLEOTIDE SEQUENCE</scope>
    <source>
        <strain evidence="3">CGMCC 1.15966</strain>
    </source>
</reference>
<dbReference type="Gene3D" id="3.30.930.10">
    <property type="entry name" value="Bira Bifunctional Protein, Domain 2"/>
    <property type="match status" value="1"/>
</dbReference>
<evidence type="ECO:0000313" key="3">
    <source>
        <dbReference type="EMBL" id="GGE10267.1"/>
    </source>
</evidence>
<evidence type="ECO:0000259" key="2">
    <source>
        <dbReference type="PROSITE" id="PS51733"/>
    </source>
</evidence>
<keyword evidence="1" id="KW-0436">Ligase</keyword>
<dbReference type="PROSITE" id="PS51733">
    <property type="entry name" value="BPL_LPL_CATALYTIC"/>
    <property type="match status" value="1"/>
</dbReference>
<organism evidence="3 4">
    <name type="scientific">Sphingobacterium cellulitidis</name>
    <dbReference type="NCBI Taxonomy" id="1768011"/>
    <lineage>
        <taxon>Bacteria</taxon>
        <taxon>Pseudomonadati</taxon>
        <taxon>Bacteroidota</taxon>
        <taxon>Sphingobacteriia</taxon>
        <taxon>Sphingobacteriales</taxon>
        <taxon>Sphingobacteriaceae</taxon>
        <taxon>Sphingobacterium</taxon>
    </lineage>
</organism>
<proteinExistence type="predicted"/>
<dbReference type="PANTHER" id="PTHR12835:SF5">
    <property type="entry name" value="BIOTIN--PROTEIN LIGASE"/>
    <property type="match status" value="1"/>
</dbReference>
<dbReference type="EMBL" id="BMKM01000001">
    <property type="protein sequence ID" value="GGE10267.1"/>
    <property type="molecule type" value="Genomic_DNA"/>
</dbReference>
<dbReference type="AlphaFoldDB" id="A0A8H9KUB8"/>
<dbReference type="InterPro" id="IPR045864">
    <property type="entry name" value="aa-tRNA-synth_II/BPL/LPL"/>
</dbReference>
<accession>A0A8H9KUB8</accession>
<dbReference type="Pfam" id="PF03099">
    <property type="entry name" value="BPL_LplA_LipB"/>
    <property type="match status" value="1"/>
</dbReference>
<dbReference type="InterPro" id="IPR004143">
    <property type="entry name" value="BPL_LPL_catalytic"/>
</dbReference>
<dbReference type="GO" id="GO:0004077">
    <property type="term" value="F:biotin--[biotin carboxyl-carrier protein] ligase activity"/>
    <property type="evidence" value="ECO:0007669"/>
    <property type="project" value="InterPro"/>
</dbReference>
<dbReference type="GO" id="GO:0005737">
    <property type="term" value="C:cytoplasm"/>
    <property type="evidence" value="ECO:0007669"/>
    <property type="project" value="TreeGrafter"/>
</dbReference>
<sequence length="171" mass="19614">MLISLGIIDWLESIQVKATIKWPNDILIGNKKIAGILIENKSAGQNIKQSVIGIGINVNQKQFFEDIVNTASSILNETGKYIHDLPEACLNLLTHLHRRFQDHKSKKLTDSILLKEYNDNLFRKSIISSYSTGKRSFEAYLLRVDKTGELVLLENNTEKKYYFKEVVFNLQ</sequence>
<comment type="caution">
    <text evidence="3">The sequence shown here is derived from an EMBL/GenBank/DDBJ whole genome shotgun (WGS) entry which is preliminary data.</text>
</comment>
<dbReference type="PANTHER" id="PTHR12835">
    <property type="entry name" value="BIOTIN PROTEIN LIGASE"/>
    <property type="match status" value="1"/>
</dbReference>
<evidence type="ECO:0000256" key="1">
    <source>
        <dbReference type="ARBA" id="ARBA00022598"/>
    </source>
</evidence>
<keyword evidence="4" id="KW-1185">Reference proteome</keyword>
<dbReference type="Proteomes" id="UP000614460">
    <property type="component" value="Unassembled WGS sequence"/>
</dbReference>
<feature type="domain" description="BPL/LPL catalytic" evidence="2">
    <location>
        <begin position="1"/>
        <end position="104"/>
    </location>
</feature>